<accession>A0ABN8Y472</accession>
<proteinExistence type="predicted"/>
<feature type="region of interest" description="Disordered" evidence="1">
    <location>
        <begin position="143"/>
        <end position="194"/>
    </location>
</feature>
<gene>
    <name evidence="2" type="ORF">MRATA1EN1_LOCUS5347</name>
</gene>
<sequence>MAPPSPAPAVCVQGTFIENALVIWGLEGSQLPVMPTAVCQHRPGGPGLKHGGAVLTSASEGFAGSYASGFVRQTAYVGAPAPGSDSSRRCEVKGEKRKGEGETVTVGGGPARGVKHFCSLLTRRDGGPRLRQVLPRVEGAVAWGSQPQPWAPGWPQRSARADPDRQRRGVPRPGCGALTRQRPDLRRGIKAARGSPGVCEVFLERRSGVAKTNSRPAARLRSSLPAAASSAPTVPDTHTHSHTHTHTRHPGRAGAASERRRAGLEVGVLPHSPPPKRRPHPPAPGSPAPSLSLLRK</sequence>
<name>A0ABN8Y472_RANTA</name>
<protein>
    <submittedName>
        <fullName evidence="2">Uncharacterized protein</fullName>
    </submittedName>
</protein>
<reference evidence="2" key="1">
    <citation type="submission" date="2023-04" db="EMBL/GenBank/DDBJ databases">
        <authorList>
            <consortium name="ELIXIR-Norway"/>
        </authorList>
    </citation>
    <scope>NUCLEOTIDE SEQUENCE [LARGE SCALE GENOMIC DNA]</scope>
</reference>
<feature type="region of interest" description="Disordered" evidence="1">
    <location>
        <begin position="208"/>
        <end position="296"/>
    </location>
</feature>
<keyword evidence="3" id="KW-1185">Reference proteome</keyword>
<feature type="compositionally biased region" description="Low complexity" evidence="1">
    <location>
        <begin position="214"/>
        <end position="232"/>
    </location>
</feature>
<evidence type="ECO:0000313" key="2">
    <source>
        <dbReference type="EMBL" id="CAI9156385.1"/>
    </source>
</evidence>
<feature type="compositionally biased region" description="Basic residues" evidence="1">
    <location>
        <begin position="240"/>
        <end position="251"/>
    </location>
</feature>
<dbReference type="EMBL" id="OX459950">
    <property type="protein sequence ID" value="CAI9156385.1"/>
    <property type="molecule type" value="Genomic_DNA"/>
</dbReference>
<evidence type="ECO:0000313" key="3">
    <source>
        <dbReference type="Proteomes" id="UP001176941"/>
    </source>
</evidence>
<evidence type="ECO:0000256" key="1">
    <source>
        <dbReference type="SAM" id="MobiDB-lite"/>
    </source>
</evidence>
<organism evidence="2 3">
    <name type="scientific">Rangifer tarandus platyrhynchus</name>
    <name type="common">Svalbard reindeer</name>
    <dbReference type="NCBI Taxonomy" id="3082113"/>
    <lineage>
        <taxon>Eukaryota</taxon>
        <taxon>Metazoa</taxon>
        <taxon>Chordata</taxon>
        <taxon>Craniata</taxon>
        <taxon>Vertebrata</taxon>
        <taxon>Euteleostomi</taxon>
        <taxon>Mammalia</taxon>
        <taxon>Eutheria</taxon>
        <taxon>Laurasiatheria</taxon>
        <taxon>Artiodactyla</taxon>
        <taxon>Ruminantia</taxon>
        <taxon>Pecora</taxon>
        <taxon>Cervidae</taxon>
        <taxon>Odocoileinae</taxon>
        <taxon>Rangifer</taxon>
    </lineage>
</organism>
<dbReference type="Proteomes" id="UP001176941">
    <property type="component" value="Chromosome 14"/>
</dbReference>